<dbReference type="SUPFAM" id="SSF46894">
    <property type="entry name" value="C-terminal effector domain of the bipartite response regulators"/>
    <property type="match status" value="1"/>
</dbReference>
<evidence type="ECO:0000313" key="2">
    <source>
        <dbReference type="EMBL" id="MBM6577532.1"/>
    </source>
</evidence>
<evidence type="ECO:0000313" key="3">
    <source>
        <dbReference type="Proteomes" id="UP000763641"/>
    </source>
</evidence>
<keyword evidence="3" id="KW-1185">Reference proteome</keyword>
<name>A0ABS2D9D2_9SPHN</name>
<organism evidence="2 3">
    <name type="scientific">Sphingomonas longa</name>
    <dbReference type="NCBI Taxonomy" id="2778730"/>
    <lineage>
        <taxon>Bacteria</taxon>
        <taxon>Pseudomonadati</taxon>
        <taxon>Pseudomonadota</taxon>
        <taxon>Alphaproteobacteria</taxon>
        <taxon>Sphingomonadales</taxon>
        <taxon>Sphingomonadaceae</taxon>
        <taxon>Sphingomonas</taxon>
    </lineage>
</organism>
<dbReference type="InterPro" id="IPR016032">
    <property type="entry name" value="Sig_transdc_resp-reg_C-effctor"/>
</dbReference>
<gene>
    <name evidence="2" type="ORF">ILT43_14210</name>
</gene>
<reference evidence="2 3" key="1">
    <citation type="submission" date="2020-12" db="EMBL/GenBank/DDBJ databases">
        <title>Sphingomonas sp.</title>
        <authorList>
            <person name="Kim M.K."/>
        </authorList>
    </citation>
    <scope>NUCLEOTIDE SEQUENCE [LARGE SCALE GENOMIC DNA]</scope>
    <source>
        <strain evidence="2 3">BT552</strain>
    </source>
</reference>
<dbReference type="InterPro" id="IPR036388">
    <property type="entry name" value="WH-like_DNA-bd_sf"/>
</dbReference>
<dbReference type="RefSeq" id="WP_204199637.1">
    <property type="nucleotide sequence ID" value="NZ_JAFEMC010000004.1"/>
</dbReference>
<accession>A0ABS2D9D2</accession>
<proteinExistence type="predicted"/>
<feature type="domain" description="HTH luxR-type" evidence="1">
    <location>
        <begin position="306"/>
        <end position="363"/>
    </location>
</feature>
<protein>
    <recommendedName>
        <fullName evidence="1">HTH luxR-type domain-containing protein</fullName>
    </recommendedName>
</protein>
<dbReference type="EMBL" id="JAFEMC010000004">
    <property type="protein sequence ID" value="MBM6577532.1"/>
    <property type="molecule type" value="Genomic_DNA"/>
</dbReference>
<evidence type="ECO:0000259" key="1">
    <source>
        <dbReference type="SMART" id="SM00421"/>
    </source>
</evidence>
<dbReference type="InterPro" id="IPR000792">
    <property type="entry name" value="Tscrpt_reg_LuxR_C"/>
</dbReference>
<dbReference type="Proteomes" id="UP000763641">
    <property type="component" value="Unassembled WGS sequence"/>
</dbReference>
<sequence>MTPDAQALVERFRQAAMGMTSWADSLETLARATGGAAAQIAAIDPRRGLFVNLLSDFGRYVEHDYLRAGGADPTHNPRTRAAIEGPAFRCRTDRDFTTDAMRDRLPIYTGLFTDYDIPHSCIVPLGHTGDSAQMAMAVLRPARSGDAGDEERRLLEAVAPAIAATLGASLMLGTAIDTALVRTAEHLSGPTILLGFDRKLASLSAAAEAILRTSNHLTIRYGRVIATGPGANAALDAAFREVTCPERPMAGRVSVALRPVRGREPAIVDLAPLPTRIEGPLSAARAVLTIRTQRRSADPVALLQAAFALTPAEAEVALMLAEGHDIATVAAHRGAATGTVRNQVKALFEKTGKNRQTELVLAIRPFC</sequence>
<dbReference type="Gene3D" id="1.10.10.10">
    <property type="entry name" value="Winged helix-like DNA-binding domain superfamily/Winged helix DNA-binding domain"/>
    <property type="match status" value="1"/>
</dbReference>
<dbReference type="SMART" id="SM00421">
    <property type="entry name" value="HTH_LUXR"/>
    <property type="match status" value="1"/>
</dbReference>
<comment type="caution">
    <text evidence="2">The sequence shown here is derived from an EMBL/GenBank/DDBJ whole genome shotgun (WGS) entry which is preliminary data.</text>
</comment>